<accession>A0A1I6EZF0</accession>
<dbReference type="GO" id="GO:0043130">
    <property type="term" value="F:ubiquitin binding"/>
    <property type="evidence" value="ECO:0007669"/>
    <property type="project" value="TreeGrafter"/>
</dbReference>
<organism evidence="2 3">
    <name type="scientific">Lentzea waywayandensis</name>
    <dbReference type="NCBI Taxonomy" id="84724"/>
    <lineage>
        <taxon>Bacteria</taxon>
        <taxon>Bacillati</taxon>
        <taxon>Actinomycetota</taxon>
        <taxon>Actinomycetes</taxon>
        <taxon>Pseudonocardiales</taxon>
        <taxon>Pseudonocardiaceae</taxon>
        <taxon>Lentzea</taxon>
    </lineage>
</organism>
<dbReference type="AlphaFoldDB" id="A0A1I6EZF0"/>
<dbReference type="PANTHER" id="PTHR24209">
    <property type="entry name" value="PROTEIN DA1-RELATED 2"/>
    <property type="match status" value="1"/>
</dbReference>
<dbReference type="PANTHER" id="PTHR24209:SF7">
    <property type="entry name" value="PROTEIN DA1-RELATED 2"/>
    <property type="match status" value="1"/>
</dbReference>
<name>A0A1I6EZF0_9PSEU</name>
<dbReference type="EMBL" id="FOYL01000006">
    <property type="protein sequence ID" value="SFR22922.1"/>
    <property type="molecule type" value="Genomic_DNA"/>
</dbReference>
<proteinExistence type="predicted"/>
<evidence type="ECO:0000313" key="3">
    <source>
        <dbReference type="Proteomes" id="UP000198583"/>
    </source>
</evidence>
<dbReference type="InterPro" id="IPR022087">
    <property type="entry name" value="DA1-like_dom"/>
</dbReference>
<feature type="domain" description="Protein DA1-like" evidence="1">
    <location>
        <begin position="5"/>
        <end position="66"/>
    </location>
</feature>
<keyword evidence="3" id="KW-1185">Reference proteome</keyword>
<evidence type="ECO:0000313" key="2">
    <source>
        <dbReference type="EMBL" id="SFR22922.1"/>
    </source>
</evidence>
<dbReference type="STRING" id="84724.SAMN04488564_106413"/>
<dbReference type="Proteomes" id="UP000198583">
    <property type="component" value="Unassembled WGS sequence"/>
</dbReference>
<protein>
    <recommendedName>
        <fullName evidence="1">Protein DA1-like domain-containing protein</fullName>
    </recommendedName>
</protein>
<evidence type="ECO:0000259" key="1">
    <source>
        <dbReference type="Pfam" id="PF12315"/>
    </source>
</evidence>
<dbReference type="InterPro" id="IPR045218">
    <property type="entry name" value="DA1-like"/>
</dbReference>
<dbReference type="Pfam" id="PF12315">
    <property type="entry name" value="DA1-like"/>
    <property type="match status" value="1"/>
</dbReference>
<gene>
    <name evidence="2" type="ORF">SAMN04488564_106413</name>
</gene>
<sequence length="116" mass="12746">MTHSWQHSTTVAGIDVVRGLTRARFGATVAHEIGHAWLIQRGALVTDPVLVEGTCEVFASAWLKRQPGSYPGALREAMWTNPDQVYGEGYRRVREAVVRKGIHPVLHSLCTSGTLP</sequence>
<reference evidence="3" key="1">
    <citation type="submission" date="2016-10" db="EMBL/GenBank/DDBJ databases">
        <authorList>
            <person name="Varghese N."/>
            <person name="Submissions S."/>
        </authorList>
    </citation>
    <scope>NUCLEOTIDE SEQUENCE [LARGE SCALE GENOMIC DNA]</scope>
    <source>
        <strain evidence="3">DSM 44232</strain>
    </source>
</reference>